<gene>
    <name evidence="3" type="ORF">HHI36_003747</name>
</gene>
<dbReference type="InterPro" id="IPR021109">
    <property type="entry name" value="Peptidase_aspartic_dom_sf"/>
</dbReference>
<feature type="region of interest" description="Disordered" evidence="1">
    <location>
        <begin position="1"/>
        <end position="20"/>
    </location>
</feature>
<evidence type="ECO:0000259" key="2">
    <source>
        <dbReference type="Pfam" id="PF03732"/>
    </source>
</evidence>
<dbReference type="EMBL" id="JABFTP020000185">
    <property type="protein sequence ID" value="KAL3289317.1"/>
    <property type="molecule type" value="Genomic_DNA"/>
</dbReference>
<name>A0ABD2PF14_9CUCU</name>
<keyword evidence="4" id="KW-1185">Reference proteome</keyword>
<protein>
    <recommendedName>
        <fullName evidence="2">Retrotransposon gag domain-containing protein</fullName>
    </recommendedName>
</protein>
<accession>A0ABD2PF14</accession>
<sequence length="450" mass="51419">MAQKSNHASPNPSVDGNESDASENIEILPLSVLFKFIKPFTGDRNELHTFITNVNSAFSLAQVNQKSSLFLFVVSQLSTNVINEIDIQDIDSWYSLKTRLKLYYSQTKHVAQAHEELENLKQMSNENISNFFKRVEKTKNECTQAELLNSEANEFAGQKIAIQRTALRRFIIHCRPEISQMLRARDIKTLNEAYDLALQKGKILNYVKPHKSTNLYCSICKMTNHPTQNCKKKKYTNSNQNTNPIRGIHPKTSIVSLGTTVLSLCLPNSTITQKAHVIYEKEIRLDGYDGILGTDFMKDHHSVIDYNNNTIKIDHIILPFKEDYIQNNIEYANKIILSARSETIAEVKLSNCLPLGIIINQEIQRDVLIPNTLVNNNNQKAYIPILNLSHNEIIIDKPTFELAEIIPEEIVNLTQVQPTKRGTLLNNNLRLNHLSKEEKRIYYSNLSTLL</sequence>
<feature type="domain" description="Retrotransposon gag" evidence="2">
    <location>
        <begin position="82"/>
        <end position="144"/>
    </location>
</feature>
<feature type="compositionally biased region" description="Polar residues" evidence="1">
    <location>
        <begin position="1"/>
        <end position="16"/>
    </location>
</feature>
<evidence type="ECO:0000256" key="1">
    <source>
        <dbReference type="SAM" id="MobiDB-lite"/>
    </source>
</evidence>
<reference evidence="3 4" key="1">
    <citation type="journal article" date="2021" name="BMC Biol.">
        <title>Horizontally acquired antibacterial genes associated with adaptive radiation of ladybird beetles.</title>
        <authorList>
            <person name="Li H.S."/>
            <person name="Tang X.F."/>
            <person name="Huang Y.H."/>
            <person name="Xu Z.Y."/>
            <person name="Chen M.L."/>
            <person name="Du X.Y."/>
            <person name="Qiu B.Y."/>
            <person name="Chen P.T."/>
            <person name="Zhang W."/>
            <person name="Slipinski A."/>
            <person name="Escalona H.E."/>
            <person name="Waterhouse R.M."/>
            <person name="Zwick A."/>
            <person name="Pang H."/>
        </authorList>
    </citation>
    <scope>NUCLEOTIDE SEQUENCE [LARGE SCALE GENOMIC DNA]</scope>
    <source>
        <strain evidence="3">SYSU2018</strain>
    </source>
</reference>
<dbReference type="Proteomes" id="UP001516400">
    <property type="component" value="Unassembled WGS sequence"/>
</dbReference>
<evidence type="ECO:0000313" key="3">
    <source>
        <dbReference type="EMBL" id="KAL3289317.1"/>
    </source>
</evidence>
<dbReference type="InterPro" id="IPR005162">
    <property type="entry name" value="Retrotrans_gag_dom"/>
</dbReference>
<dbReference type="AlphaFoldDB" id="A0ABD2PF14"/>
<dbReference type="Gene3D" id="2.40.70.10">
    <property type="entry name" value="Acid Proteases"/>
    <property type="match status" value="1"/>
</dbReference>
<evidence type="ECO:0000313" key="4">
    <source>
        <dbReference type="Proteomes" id="UP001516400"/>
    </source>
</evidence>
<organism evidence="3 4">
    <name type="scientific">Cryptolaemus montrouzieri</name>
    <dbReference type="NCBI Taxonomy" id="559131"/>
    <lineage>
        <taxon>Eukaryota</taxon>
        <taxon>Metazoa</taxon>
        <taxon>Ecdysozoa</taxon>
        <taxon>Arthropoda</taxon>
        <taxon>Hexapoda</taxon>
        <taxon>Insecta</taxon>
        <taxon>Pterygota</taxon>
        <taxon>Neoptera</taxon>
        <taxon>Endopterygota</taxon>
        <taxon>Coleoptera</taxon>
        <taxon>Polyphaga</taxon>
        <taxon>Cucujiformia</taxon>
        <taxon>Coccinelloidea</taxon>
        <taxon>Coccinellidae</taxon>
        <taxon>Scymninae</taxon>
        <taxon>Scymnini</taxon>
        <taxon>Cryptolaemus</taxon>
    </lineage>
</organism>
<comment type="caution">
    <text evidence="3">The sequence shown here is derived from an EMBL/GenBank/DDBJ whole genome shotgun (WGS) entry which is preliminary data.</text>
</comment>
<dbReference type="Pfam" id="PF03732">
    <property type="entry name" value="Retrotrans_gag"/>
    <property type="match status" value="1"/>
</dbReference>
<proteinExistence type="predicted"/>